<evidence type="ECO:0000256" key="1">
    <source>
        <dbReference type="ARBA" id="ARBA00023224"/>
    </source>
</evidence>
<dbReference type="PROSITE" id="PS50885">
    <property type="entry name" value="HAMP"/>
    <property type="match status" value="1"/>
</dbReference>
<dbReference type="PROSITE" id="PS50111">
    <property type="entry name" value="CHEMOTAXIS_TRANSDUC_2"/>
    <property type="match status" value="1"/>
</dbReference>
<feature type="domain" description="HAMP" evidence="5">
    <location>
        <begin position="212"/>
        <end position="265"/>
    </location>
</feature>
<dbReference type="Pfam" id="PF00015">
    <property type="entry name" value="MCPsignal"/>
    <property type="match status" value="1"/>
</dbReference>
<dbReference type="AlphaFoldDB" id="A0A2W7HW07"/>
<dbReference type="OrthoDB" id="3378718at2"/>
<evidence type="ECO:0000313" key="7">
    <source>
        <dbReference type="Proteomes" id="UP000249688"/>
    </source>
</evidence>
<sequence length="562" mass="56856">MTLLRRSLAARLLALFALLGVATLATATLAVGLLASYRTDVALADDGARAAMHAERANGRVTEVVMESRGLYIAKNPTEVARFAAGLTRALGALQEEITGWRAALPPEARPGLAAMDRDVASFVQFRNAMIEAARKDGPAAAEALGNTDANRANRQALNASLSAAAAVATAESEARSAHADITAQQSAWILEGAAALAVLLSSILTVITLRRTALRPLRALQQRLASMARGDLNAPVPGLAGKDEIGQISVAAEALRQALLRNAETEAAARDAGLARAQRGESLAKAVAAFESDVAKAMGEMTDATVTVDGAASAIRDTAATTLAAGDAVVGAAGDAANEVSTVAAAAEEMSASIAEISRRVGESAAAASRAAQAARATDGTVRSLAETASRIGDVVRLIGDIAGQTNLLALNATIEAARAGEAGKGFAVVASEVKNLAAQTAKATEEISAQIGAMQQVTGEAVEAIRAIAGTIGDLEGISTSIAAAVEQQGAATAEIARASTAAARGTERVSSQIGSLGTVSREADGQARDLVMAAEAMKGQSAALRGTVDGFLTRVRASA</sequence>
<dbReference type="Gene3D" id="1.10.287.950">
    <property type="entry name" value="Methyl-accepting chemotaxis protein"/>
    <property type="match status" value="1"/>
</dbReference>
<dbReference type="GO" id="GO:0007165">
    <property type="term" value="P:signal transduction"/>
    <property type="evidence" value="ECO:0007669"/>
    <property type="project" value="UniProtKB-KW"/>
</dbReference>
<dbReference type="GO" id="GO:0016020">
    <property type="term" value="C:membrane"/>
    <property type="evidence" value="ECO:0007669"/>
    <property type="project" value="InterPro"/>
</dbReference>
<dbReference type="InterPro" id="IPR004089">
    <property type="entry name" value="MCPsignal_dom"/>
</dbReference>
<dbReference type="Proteomes" id="UP000249688">
    <property type="component" value="Unassembled WGS sequence"/>
</dbReference>
<keyword evidence="1 3" id="KW-0807">Transducer</keyword>
<dbReference type="SMART" id="SM00304">
    <property type="entry name" value="HAMP"/>
    <property type="match status" value="1"/>
</dbReference>
<keyword evidence="7" id="KW-1185">Reference proteome</keyword>
<dbReference type="Pfam" id="PF00672">
    <property type="entry name" value="HAMP"/>
    <property type="match status" value="1"/>
</dbReference>
<reference evidence="6 7" key="1">
    <citation type="submission" date="2018-06" db="EMBL/GenBank/DDBJ databases">
        <title>Genomic Encyclopedia of Archaeal and Bacterial Type Strains, Phase II (KMG-II): from individual species to whole genera.</title>
        <authorList>
            <person name="Goeker M."/>
        </authorList>
    </citation>
    <scope>NUCLEOTIDE SEQUENCE [LARGE SCALE GENOMIC DNA]</scope>
    <source>
        <strain evidence="6 7">DSM 24525</strain>
    </source>
</reference>
<dbReference type="SMART" id="SM00283">
    <property type="entry name" value="MA"/>
    <property type="match status" value="1"/>
</dbReference>
<evidence type="ECO:0000256" key="2">
    <source>
        <dbReference type="ARBA" id="ARBA00029447"/>
    </source>
</evidence>
<protein>
    <submittedName>
        <fullName evidence="6">Methyl-accepting chemotaxis protein</fullName>
    </submittedName>
</protein>
<feature type="domain" description="Methyl-accepting transducer" evidence="4">
    <location>
        <begin position="312"/>
        <end position="541"/>
    </location>
</feature>
<name>A0A2W7HW07_9PROT</name>
<dbReference type="RefSeq" id="WP_111400200.1">
    <property type="nucleotide sequence ID" value="NZ_QKYU01000032.1"/>
</dbReference>
<gene>
    <name evidence="6" type="ORF">C8P66_13214</name>
</gene>
<dbReference type="Gene3D" id="6.10.340.10">
    <property type="match status" value="1"/>
</dbReference>
<evidence type="ECO:0000259" key="5">
    <source>
        <dbReference type="PROSITE" id="PS50885"/>
    </source>
</evidence>
<dbReference type="PANTHER" id="PTHR32089">
    <property type="entry name" value="METHYL-ACCEPTING CHEMOTAXIS PROTEIN MCPB"/>
    <property type="match status" value="1"/>
</dbReference>
<dbReference type="PANTHER" id="PTHR32089:SF112">
    <property type="entry name" value="LYSOZYME-LIKE PROTEIN-RELATED"/>
    <property type="match status" value="1"/>
</dbReference>
<dbReference type="CDD" id="cd06225">
    <property type="entry name" value="HAMP"/>
    <property type="match status" value="1"/>
</dbReference>
<evidence type="ECO:0000259" key="4">
    <source>
        <dbReference type="PROSITE" id="PS50111"/>
    </source>
</evidence>
<dbReference type="SUPFAM" id="SSF58104">
    <property type="entry name" value="Methyl-accepting chemotaxis protein (MCP) signaling domain"/>
    <property type="match status" value="1"/>
</dbReference>
<dbReference type="EMBL" id="QKYU01000032">
    <property type="protein sequence ID" value="PZW38931.1"/>
    <property type="molecule type" value="Genomic_DNA"/>
</dbReference>
<comment type="caution">
    <text evidence="6">The sequence shown here is derived from an EMBL/GenBank/DDBJ whole genome shotgun (WGS) entry which is preliminary data.</text>
</comment>
<accession>A0A2W7HW07</accession>
<dbReference type="InterPro" id="IPR003660">
    <property type="entry name" value="HAMP_dom"/>
</dbReference>
<evidence type="ECO:0000256" key="3">
    <source>
        <dbReference type="PROSITE-ProRule" id="PRU00284"/>
    </source>
</evidence>
<proteinExistence type="inferred from homology"/>
<evidence type="ECO:0000313" key="6">
    <source>
        <dbReference type="EMBL" id="PZW38931.1"/>
    </source>
</evidence>
<organism evidence="6 7">
    <name type="scientific">Humitalea rosea</name>
    <dbReference type="NCBI Taxonomy" id="990373"/>
    <lineage>
        <taxon>Bacteria</taxon>
        <taxon>Pseudomonadati</taxon>
        <taxon>Pseudomonadota</taxon>
        <taxon>Alphaproteobacteria</taxon>
        <taxon>Acetobacterales</taxon>
        <taxon>Roseomonadaceae</taxon>
        <taxon>Humitalea</taxon>
    </lineage>
</organism>
<comment type="similarity">
    <text evidence="2">Belongs to the methyl-accepting chemotaxis (MCP) protein family.</text>
</comment>